<keyword evidence="2" id="KW-1185">Reference proteome</keyword>
<evidence type="ECO:0000313" key="1">
    <source>
        <dbReference type="EMBL" id="OLP06018.1"/>
    </source>
</evidence>
<sequence>MMPAFTHAINADLFRQLFTMDIVDACIALSPKPPPRP</sequence>
<accession>A0A1Q8YD94</accession>
<dbReference type="AlphaFoldDB" id="A0A1Q8YD94"/>
<gene>
    <name evidence="1" type="ORF">BLL52_2248</name>
</gene>
<evidence type="ECO:0000313" key="2">
    <source>
        <dbReference type="Proteomes" id="UP000185911"/>
    </source>
</evidence>
<name>A0A1Q8YD94_9BURK</name>
<protein>
    <submittedName>
        <fullName evidence="1">Uncharacterized protein</fullName>
    </submittedName>
</protein>
<reference evidence="1 2" key="1">
    <citation type="submission" date="2017-01" db="EMBL/GenBank/DDBJ databases">
        <title>Genome sequence of Rhodoferax antarcticus ANT.BR, a psychrophilic purple nonsulfur bacterium from an Antarctic microbial mat.</title>
        <authorList>
            <person name="Baker J."/>
            <person name="Riester C."/>
            <person name="Skinner B."/>
            <person name="Newell A."/>
            <person name="Swingley W."/>
            <person name="Madigan M."/>
            <person name="Jung D."/>
            <person name="Asao M."/>
            <person name="Chen M."/>
            <person name="Loughlin P."/>
            <person name="Pan H."/>
            <person name="Lin S."/>
            <person name="Li N."/>
            <person name="Shaw J."/>
            <person name="Prado M."/>
            <person name="Sherman C."/>
            <person name="Li X."/>
            <person name="Tang J."/>
            <person name="Blankenship R."/>
            <person name="Zhao T."/>
            <person name="Touchman J."/>
            <person name="Sattley M."/>
        </authorList>
    </citation>
    <scope>NUCLEOTIDE SEQUENCE [LARGE SCALE GENOMIC DNA]</scope>
    <source>
        <strain evidence="1 2">ANT.BR</strain>
    </source>
</reference>
<organism evidence="1 2">
    <name type="scientific">Rhodoferax antarcticus ANT.BR</name>
    <dbReference type="NCBI Taxonomy" id="1111071"/>
    <lineage>
        <taxon>Bacteria</taxon>
        <taxon>Pseudomonadati</taxon>
        <taxon>Pseudomonadota</taxon>
        <taxon>Betaproteobacteria</taxon>
        <taxon>Burkholderiales</taxon>
        <taxon>Comamonadaceae</taxon>
        <taxon>Rhodoferax</taxon>
    </lineage>
</organism>
<dbReference type="Proteomes" id="UP000185911">
    <property type="component" value="Unassembled WGS sequence"/>
</dbReference>
<dbReference type="EMBL" id="MSYM01000013">
    <property type="protein sequence ID" value="OLP06018.1"/>
    <property type="molecule type" value="Genomic_DNA"/>
</dbReference>
<proteinExistence type="predicted"/>
<comment type="caution">
    <text evidence="1">The sequence shown here is derived from an EMBL/GenBank/DDBJ whole genome shotgun (WGS) entry which is preliminary data.</text>
</comment>